<reference evidence="2 3" key="1">
    <citation type="submission" date="2018-06" db="EMBL/GenBank/DDBJ databases">
        <title>The draft genome sequences of strains SCU63 and S1.</title>
        <authorList>
            <person name="Gan L."/>
        </authorList>
    </citation>
    <scope>NUCLEOTIDE SEQUENCE [LARGE SCALE GENOMIC DNA]</scope>
    <source>
        <strain evidence="2 3">S1</strain>
    </source>
</reference>
<evidence type="ECO:0000313" key="3">
    <source>
        <dbReference type="Proteomes" id="UP000251869"/>
    </source>
</evidence>
<accession>A0A365KAG0</accession>
<proteinExistence type="predicted"/>
<comment type="caution">
    <text evidence="2">The sequence shown here is derived from an EMBL/GenBank/DDBJ whole genome shotgun (WGS) entry which is preliminary data.</text>
</comment>
<dbReference type="Proteomes" id="UP000251869">
    <property type="component" value="Unassembled WGS sequence"/>
</dbReference>
<organism evidence="2 3">
    <name type="scientific">Planococcus maitriensis</name>
    <dbReference type="NCBI Taxonomy" id="221799"/>
    <lineage>
        <taxon>Bacteria</taxon>
        <taxon>Bacillati</taxon>
        <taxon>Bacillota</taxon>
        <taxon>Bacilli</taxon>
        <taxon>Bacillales</taxon>
        <taxon>Caryophanaceae</taxon>
        <taxon>Planococcus</taxon>
    </lineage>
</organism>
<gene>
    <name evidence="2" type="ORF">DP119_03545</name>
</gene>
<protein>
    <submittedName>
        <fullName evidence="2">Uncharacterized protein</fullName>
    </submittedName>
</protein>
<dbReference type="Gene3D" id="1.50.10.10">
    <property type="match status" value="1"/>
</dbReference>
<evidence type="ECO:0000313" key="2">
    <source>
        <dbReference type="EMBL" id="RAZ69745.1"/>
    </source>
</evidence>
<feature type="chain" id="PRO_5038486855" evidence="1">
    <location>
        <begin position="20"/>
        <end position="324"/>
    </location>
</feature>
<dbReference type="InterPro" id="IPR012341">
    <property type="entry name" value="6hp_glycosidase-like_sf"/>
</dbReference>
<evidence type="ECO:0000256" key="1">
    <source>
        <dbReference type="SAM" id="SignalP"/>
    </source>
</evidence>
<dbReference type="OrthoDB" id="1779554at2"/>
<dbReference type="AlphaFoldDB" id="A0A365KAG0"/>
<dbReference type="PROSITE" id="PS51257">
    <property type="entry name" value="PROKAR_LIPOPROTEIN"/>
    <property type="match status" value="1"/>
</dbReference>
<feature type="signal peptide" evidence="1">
    <location>
        <begin position="1"/>
        <end position="19"/>
    </location>
</feature>
<dbReference type="SUPFAM" id="SSF48208">
    <property type="entry name" value="Six-hairpin glycosidases"/>
    <property type="match status" value="1"/>
</dbReference>
<keyword evidence="3" id="KW-1185">Reference proteome</keyword>
<sequence length="324" mass="37255">MKRLKESKLLMLSVLGSLAMGGCGMANGQGTTVQETVDAHYMNDDGVIHAYPDNRESEYLSESLGLYMEYLLQVGDEGDFAEQATILKDRFIVETGGQVFIPWRLYEEANVNALIDDVRIAAALEGAAGQFDEPGYLELSRRIMSAIEDRQHQQGTAVDYYDWSYKLAGNRITLSYLIEELTVLPESFAVLDTGETEVFFPEYYDFEGQKYMKSDEVHMIDQLLIAVNRYDQGIESPEFENWLIEEWDRQGRLAGRYDRETGKPAVDYESLAVYYYLWQYFERIGQAEFSEQAVQRAESLAGEELPGELHFFDYIHYQMMMQAQ</sequence>
<dbReference type="GO" id="GO:0005975">
    <property type="term" value="P:carbohydrate metabolic process"/>
    <property type="evidence" value="ECO:0007669"/>
    <property type="project" value="InterPro"/>
</dbReference>
<dbReference type="EMBL" id="QLZQ01000001">
    <property type="protein sequence ID" value="RAZ69745.1"/>
    <property type="molecule type" value="Genomic_DNA"/>
</dbReference>
<dbReference type="RefSeq" id="WP_112230910.1">
    <property type="nucleotide sequence ID" value="NZ_QLZQ01000001.1"/>
</dbReference>
<name>A0A365KAG0_9BACL</name>
<dbReference type="InterPro" id="IPR008928">
    <property type="entry name" value="6-hairpin_glycosidase_sf"/>
</dbReference>
<keyword evidence="1" id="KW-0732">Signal</keyword>